<organism evidence="2">
    <name type="scientific">Picocystis salinarum</name>
    <dbReference type="NCBI Taxonomy" id="88271"/>
    <lineage>
        <taxon>Eukaryota</taxon>
        <taxon>Viridiplantae</taxon>
        <taxon>Chlorophyta</taxon>
        <taxon>Picocystophyceae</taxon>
        <taxon>Picocystales</taxon>
        <taxon>Picocystaceae</taxon>
        <taxon>Picocystis</taxon>
    </lineage>
</organism>
<evidence type="ECO:0000256" key="1">
    <source>
        <dbReference type="SAM" id="SignalP"/>
    </source>
</evidence>
<proteinExistence type="predicted"/>
<dbReference type="EMBL" id="HBIS01009088">
    <property type="protein sequence ID" value="CAE0613577.1"/>
    <property type="molecule type" value="Transcribed_RNA"/>
</dbReference>
<name>A0A7S3XGU4_9CHLO</name>
<sequence>MQTRANSFSPRWMSFLVLGTVLFASAWVVNGSSVSAHSVSFSTSFEEVNKTCTVNAEADPVEMTCTSYWKGVAEQPASITSSLTLSRSVGPGTFSHAEALDRDIVFECDVVFPSSVGEDVMLFNHGAGGRGTWVGLMAQGASGLPVMTGRAGDGGRLPRSGTARFETSDIPLDGQVHNVVVDIRIAGPGRIRLFIDGSLKAQGFSTDAALQANQFSGGSNPAYGSGGSTPNGKTNREWPGFPQTLMSELKIYDGGQLVPSTA</sequence>
<evidence type="ECO:0000313" key="2">
    <source>
        <dbReference type="EMBL" id="CAE0613577.1"/>
    </source>
</evidence>
<gene>
    <name evidence="2" type="ORF">PSAL00342_LOCUS7476</name>
</gene>
<feature type="chain" id="PRO_5030823326" description="LamG domain-containing protein" evidence="1">
    <location>
        <begin position="32"/>
        <end position="262"/>
    </location>
</feature>
<evidence type="ECO:0008006" key="3">
    <source>
        <dbReference type="Google" id="ProtNLM"/>
    </source>
</evidence>
<accession>A0A7S3XGU4</accession>
<reference evidence="2" key="1">
    <citation type="submission" date="2021-01" db="EMBL/GenBank/DDBJ databases">
        <authorList>
            <person name="Corre E."/>
            <person name="Pelletier E."/>
            <person name="Niang G."/>
            <person name="Scheremetjew M."/>
            <person name="Finn R."/>
            <person name="Kale V."/>
            <person name="Holt S."/>
            <person name="Cochrane G."/>
            <person name="Meng A."/>
            <person name="Brown T."/>
            <person name="Cohen L."/>
        </authorList>
    </citation>
    <scope>NUCLEOTIDE SEQUENCE</scope>
    <source>
        <strain evidence="2">CCMP1897</strain>
    </source>
</reference>
<feature type="signal peptide" evidence="1">
    <location>
        <begin position="1"/>
        <end position="31"/>
    </location>
</feature>
<keyword evidence="1" id="KW-0732">Signal</keyword>
<dbReference type="AlphaFoldDB" id="A0A7S3XGU4"/>
<protein>
    <recommendedName>
        <fullName evidence="3">LamG domain-containing protein</fullName>
    </recommendedName>
</protein>